<sequence length="279" mass="29964">MKAIRLSSSLAVLLLWLLPAGGCREGAAATDAPEIAVTNSYLEAAVRDLCGPDVQIMSLAPPGMCPGHFDISPGLVRQLGRCRILLLFDFQSQVESTLSRLRDNGLQMHRVDGPAGLCVPDTYLAACRQVAEILARDDPQRAEQLTTRLALIEERLGALSDELRTAVADAGSIRVPVLTSHHQAKFAEWLGLDAVATFVGSDTETVGHIDHCLRQAAGRQVRFVIANQQEGTALARALADRLSAEAVVFSNFPPQVAEGPAFDALLRGNVERLLEAGVR</sequence>
<organism evidence="2 3">
    <name type="scientific">Anaerobaca lacustris</name>
    <dbReference type="NCBI Taxonomy" id="3044600"/>
    <lineage>
        <taxon>Bacteria</taxon>
        <taxon>Pseudomonadati</taxon>
        <taxon>Planctomycetota</taxon>
        <taxon>Phycisphaerae</taxon>
        <taxon>Sedimentisphaerales</taxon>
        <taxon>Anaerobacaceae</taxon>
        <taxon>Anaerobaca</taxon>
    </lineage>
</organism>
<evidence type="ECO:0000313" key="3">
    <source>
        <dbReference type="Proteomes" id="UP001431776"/>
    </source>
</evidence>
<dbReference type="RefSeq" id="WP_349243761.1">
    <property type="nucleotide sequence ID" value="NZ_JASCXX010000004.1"/>
</dbReference>
<dbReference type="Proteomes" id="UP001431776">
    <property type="component" value="Unassembled WGS sequence"/>
</dbReference>
<dbReference type="InterPro" id="IPR050492">
    <property type="entry name" value="Bact_metal-bind_prot9"/>
</dbReference>
<dbReference type="GO" id="GO:0030001">
    <property type="term" value="P:metal ion transport"/>
    <property type="evidence" value="ECO:0007669"/>
    <property type="project" value="InterPro"/>
</dbReference>
<dbReference type="AlphaFoldDB" id="A0AAW6TUR4"/>
<comment type="caution">
    <text evidence="2">The sequence shown here is derived from an EMBL/GenBank/DDBJ whole genome shotgun (WGS) entry which is preliminary data.</text>
</comment>
<dbReference type="EMBL" id="JASCXX010000004">
    <property type="protein sequence ID" value="MDI6448355.1"/>
    <property type="molecule type" value="Genomic_DNA"/>
</dbReference>
<feature type="signal peptide" evidence="1">
    <location>
        <begin position="1"/>
        <end position="22"/>
    </location>
</feature>
<dbReference type="Gene3D" id="3.40.50.1980">
    <property type="entry name" value="Nitrogenase molybdenum iron protein domain"/>
    <property type="match status" value="1"/>
</dbReference>
<gene>
    <name evidence="2" type="ORF">QJ522_04815</name>
</gene>
<keyword evidence="3" id="KW-1185">Reference proteome</keyword>
<accession>A0AAW6TUR4</accession>
<dbReference type="PANTHER" id="PTHR42953">
    <property type="entry name" value="HIGH-AFFINITY ZINC UPTAKE SYSTEM PROTEIN ZNUA-RELATED"/>
    <property type="match status" value="1"/>
</dbReference>
<dbReference type="InterPro" id="IPR006127">
    <property type="entry name" value="ZnuA-like"/>
</dbReference>
<evidence type="ECO:0000256" key="1">
    <source>
        <dbReference type="SAM" id="SignalP"/>
    </source>
</evidence>
<evidence type="ECO:0000313" key="2">
    <source>
        <dbReference type="EMBL" id="MDI6448355.1"/>
    </source>
</evidence>
<name>A0AAW6TUR4_9BACT</name>
<protein>
    <submittedName>
        <fullName evidence="2">Zinc ABC transporter substrate-binding protein</fullName>
    </submittedName>
</protein>
<feature type="chain" id="PRO_5043442824" evidence="1">
    <location>
        <begin position="23"/>
        <end position="279"/>
    </location>
</feature>
<proteinExistence type="predicted"/>
<dbReference type="SUPFAM" id="SSF53807">
    <property type="entry name" value="Helical backbone' metal receptor"/>
    <property type="match status" value="1"/>
</dbReference>
<keyword evidence="1" id="KW-0732">Signal</keyword>
<dbReference type="Pfam" id="PF01297">
    <property type="entry name" value="ZnuA"/>
    <property type="match status" value="1"/>
</dbReference>
<reference evidence="2" key="1">
    <citation type="submission" date="2023-05" db="EMBL/GenBank/DDBJ databases">
        <title>Anaerotaeda fermentans gen. nov., sp. nov., a novel anaerobic planctomycete of the new family within the order Sedimentisphaerales isolated from Taman Peninsula, Russia.</title>
        <authorList>
            <person name="Khomyakova M.A."/>
            <person name="Merkel A.Y."/>
            <person name="Slobodkin A.I."/>
        </authorList>
    </citation>
    <scope>NUCLEOTIDE SEQUENCE</scope>
    <source>
        <strain evidence="2">M17dextr</strain>
    </source>
</reference>
<dbReference type="GO" id="GO:0046872">
    <property type="term" value="F:metal ion binding"/>
    <property type="evidence" value="ECO:0007669"/>
    <property type="project" value="InterPro"/>
</dbReference>